<feature type="domain" description="Cystatin" evidence="10">
    <location>
        <begin position="522"/>
        <end position="612"/>
    </location>
</feature>
<dbReference type="GO" id="GO:0006952">
    <property type="term" value="P:defense response"/>
    <property type="evidence" value="ECO:0007669"/>
    <property type="project" value="UniProtKB-KW"/>
</dbReference>
<evidence type="ECO:0000256" key="7">
    <source>
        <dbReference type="ARBA" id="ARBA00022737"/>
    </source>
</evidence>
<comment type="subcellular location">
    <subcellularLocation>
        <location evidence="1">Secreted</location>
    </subcellularLocation>
</comment>
<evidence type="ECO:0000256" key="3">
    <source>
        <dbReference type="ARBA" id="ARBA00022525"/>
    </source>
</evidence>
<keyword evidence="3" id="KW-0964">Secreted</keyword>
<comment type="function">
    <text evidence="9">Specific inhibitor of cysteine proteinases. Probably involved in the regulation of endogenous processes and in defense against pests and pathogens.</text>
</comment>
<evidence type="ECO:0000256" key="9">
    <source>
        <dbReference type="ARBA" id="ARBA00037320"/>
    </source>
</evidence>
<dbReference type="InterPro" id="IPR046350">
    <property type="entry name" value="Cystatin_sf"/>
</dbReference>
<evidence type="ECO:0000256" key="1">
    <source>
        <dbReference type="ARBA" id="ARBA00004613"/>
    </source>
</evidence>
<dbReference type="PANTHER" id="PTHR33074:SF62">
    <property type="entry name" value="EXPRESSED PROTEIN"/>
    <property type="match status" value="1"/>
</dbReference>
<keyword evidence="12" id="KW-1185">Reference proteome</keyword>
<keyword evidence="7" id="KW-0677">Repeat</keyword>
<dbReference type="Proteomes" id="UP000324897">
    <property type="component" value="Unassembled WGS sequence"/>
</dbReference>
<dbReference type="PANTHER" id="PTHR33074">
    <property type="entry name" value="EXPRESSED PROTEIN-RELATED"/>
    <property type="match status" value="1"/>
</dbReference>
<sequence>MPTSSSPSPSAPPGCVLLAVNAYPGQRMNLTTASTTTRNHDKIVVTLIPARPPLPSNLYIDCPDLTLTVRPRVIRAVDDLFLLRVAFDDGGSPEDSDYFVYRAGNERPASLQRLYRPHPFFQDEDVGLLRREYDNYTIAALIASGTPAYDLHIFHSAGFGKWISRKVSVTEPQPRFPVVIPENCKRLLHHETSTVISIGGEAGTMGWVDLWSGILLCDLLRDEPTLREMPMPVPLYQVSYDGGRGTELGCPTPFRGIAFVKGDGGDNPDDCLKLVHMETNATLPPGDNFYDEETNSINFQMDDWTLVTYTNTAFSTSFKDWRTDSRIKASNIAVDTQLQSELQQSGLLGSAGSGRALRNVLVSHPAPDISAAAHEGVVYLVTRKKYHHPDVWVLAVDTRNKKLLGAAEFGTLPRPKDASSVTYCPSAIAKYIKPEPLAFRQRRMRIFKLKKKDTITCEELPEWKEQNLPRSKAKANRKALAVHSQSMRVAATRLAASPAPRLLLLLLLASASLSIGAAMAGHVLGGARENPAAANSAEADGLARFAVDEHNKKQNALLEFVRVVEAKEQVVAGTLHHLTLEAIEAGTKKLYEAKVWVKPWLDYKELQDFQHKGEATSFTNADLGAKKGGHEPGWRDVPVHDPVVKDAADHAVKSIQGRSNSLFPYELLEIIRAKAEVVEDFAKFDILMKLKRGNKEEKIKAEVHKNLEGAFVLNQHQVEHDESSSQ</sequence>
<dbReference type="InterPro" id="IPR000010">
    <property type="entry name" value="Cystatin_dom"/>
</dbReference>
<dbReference type="FunFam" id="3.10.450.10:FF:000013">
    <property type="entry name" value="Cysteine proteinase inhibitor"/>
    <property type="match status" value="1"/>
</dbReference>
<keyword evidence="4" id="KW-0646">Protease inhibitor</keyword>
<dbReference type="GO" id="GO:0005576">
    <property type="term" value="C:extracellular region"/>
    <property type="evidence" value="ECO:0007669"/>
    <property type="project" value="UniProtKB-SubCell"/>
</dbReference>
<feature type="non-terminal residue" evidence="11">
    <location>
        <position position="1"/>
    </location>
</feature>
<evidence type="ECO:0000259" key="10">
    <source>
        <dbReference type="SMART" id="SM00043"/>
    </source>
</evidence>
<dbReference type="Pfam" id="PF07762">
    <property type="entry name" value="DUF1618"/>
    <property type="match status" value="1"/>
</dbReference>
<evidence type="ECO:0000313" key="11">
    <source>
        <dbReference type="EMBL" id="TVU01315.1"/>
    </source>
</evidence>
<organism evidence="11 12">
    <name type="scientific">Eragrostis curvula</name>
    <name type="common">weeping love grass</name>
    <dbReference type="NCBI Taxonomy" id="38414"/>
    <lineage>
        <taxon>Eukaryota</taxon>
        <taxon>Viridiplantae</taxon>
        <taxon>Streptophyta</taxon>
        <taxon>Embryophyta</taxon>
        <taxon>Tracheophyta</taxon>
        <taxon>Spermatophyta</taxon>
        <taxon>Magnoliopsida</taxon>
        <taxon>Liliopsida</taxon>
        <taxon>Poales</taxon>
        <taxon>Poaceae</taxon>
        <taxon>PACMAD clade</taxon>
        <taxon>Chloridoideae</taxon>
        <taxon>Eragrostideae</taxon>
        <taxon>Eragrostidinae</taxon>
        <taxon>Eragrostis</taxon>
    </lineage>
</organism>
<dbReference type="SUPFAM" id="SSF54403">
    <property type="entry name" value="Cystatin/monellin"/>
    <property type="match status" value="2"/>
</dbReference>
<proteinExistence type="inferred from homology"/>
<dbReference type="PROSITE" id="PS00287">
    <property type="entry name" value="CYSTATIN"/>
    <property type="match status" value="1"/>
</dbReference>
<dbReference type="FunFam" id="3.10.450.10:FF:000011">
    <property type="entry name" value="Cysteine proteinase inhibitor"/>
    <property type="match status" value="1"/>
</dbReference>
<dbReference type="InterPro" id="IPR018073">
    <property type="entry name" value="Prot_inh_cystat_CS"/>
</dbReference>
<comment type="caution">
    <text evidence="11">The sequence shown here is derived from an EMBL/GenBank/DDBJ whole genome shotgun (WGS) entry which is preliminary data.</text>
</comment>
<reference evidence="11 12" key="1">
    <citation type="journal article" date="2019" name="Sci. Rep.">
        <title>A high-quality genome of Eragrostis curvula grass provides insights into Poaceae evolution and supports new strategies to enhance forage quality.</title>
        <authorList>
            <person name="Carballo J."/>
            <person name="Santos B.A.C.M."/>
            <person name="Zappacosta D."/>
            <person name="Garbus I."/>
            <person name="Selva J.P."/>
            <person name="Gallo C.A."/>
            <person name="Diaz A."/>
            <person name="Albertini E."/>
            <person name="Caccamo M."/>
            <person name="Echenique V."/>
        </authorList>
    </citation>
    <scope>NUCLEOTIDE SEQUENCE [LARGE SCALE GENOMIC DNA]</scope>
    <source>
        <strain evidence="12">cv. Victoria</strain>
        <tissue evidence="11">Leaf</tissue>
    </source>
</reference>
<dbReference type="GO" id="GO:0004869">
    <property type="term" value="F:cysteine-type endopeptidase inhibitor activity"/>
    <property type="evidence" value="ECO:0007669"/>
    <property type="project" value="UniProtKB-KW"/>
</dbReference>
<dbReference type="AlphaFoldDB" id="A0A5J9SQP9"/>
<protein>
    <recommendedName>
        <fullName evidence="10">Cystatin domain-containing protein</fullName>
    </recommendedName>
</protein>
<name>A0A5J9SQP9_9POAL</name>
<keyword evidence="6" id="KW-0732">Signal</keyword>
<dbReference type="OrthoDB" id="685761at2759"/>
<dbReference type="GO" id="GO:0009414">
    <property type="term" value="P:response to water deprivation"/>
    <property type="evidence" value="ECO:0007669"/>
    <property type="project" value="UniProtKB-ARBA"/>
</dbReference>
<evidence type="ECO:0000256" key="2">
    <source>
        <dbReference type="ARBA" id="ARBA00007233"/>
    </source>
</evidence>
<dbReference type="Gene3D" id="3.10.450.10">
    <property type="match status" value="2"/>
</dbReference>
<comment type="similarity">
    <text evidence="2">Belongs to the cystatin family. Phytocystatin subfamily.</text>
</comment>
<evidence type="ECO:0000256" key="5">
    <source>
        <dbReference type="ARBA" id="ARBA00022704"/>
    </source>
</evidence>
<gene>
    <name evidence="11" type="ORF">EJB05_53223</name>
</gene>
<dbReference type="EMBL" id="RWGY01000459">
    <property type="protein sequence ID" value="TVU01315.1"/>
    <property type="molecule type" value="Genomic_DNA"/>
</dbReference>
<evidence type="ECO:0000256" key="8">
    <source>
        <dbReference type="ARBA" id="ARBA00022821"/>
    </source>
</evidence>
<dbReference type="InterPro" id="IPR011676">
    <property type="entry name" value="DUF1618"/>
</dbReference>
<keyword evidence="8" id="KW-0611">Plant defense</keyword>
<evidence type="ECO:0000256" key="4">
    <source>
        <dbReference type="ARBA" id="ARBA00022690"/>
    </source>
</evidence>
<dbReference type="SMART" id="SM00043">
    <property type="entry name" value="CY"/>
    <property type="match status" value="1"/>
</dbReference>
<dbReference type="Pfam" id="PF16845">
    <property type="entry name" value="SQAPI"/>
    <property type="match status" value="1"/>
</dbReference>
<dbReference type="Gramene" id="TVU01315">
    <property type="protein sequence ID" value="TVU01315"/>
    <property type="gene ID" value="EJB05_53223"/>
</dbReference>
<evidence type="ECO:0000313" key="12">
    <source>
        <dbReference type="Proteomes" id="UP000324897"/>
    </source>
</evidence>
<evidence type="ECO:0000256" key="6">
    <source>
        <dbReference type="ARBA" id="ARBA00022729"/>
    </source>
</evidence>
<dbReference type="CDD" id="cd00042">
    <property type="entry name" value="CY"/>
    <property type="match status" value="2"/>
</dbReference>
<keyword evidence="5" id="KW-0789">Thiol protease inhibitor</keyword>
<accession>A0A5J9SQP9</accession>
<dbReference type="GO" id="GO:0006972">
    <property type="term" value="P:hyperosmotic response"/>
    <property type="evidence" value="ECO:0007669"/>
    <property type="project" value="UniProtKB-ARBA"/>
</dbReference>
<dbReference type="GO" id="GO:0009409">
    <property type="term" value="P:response to cold"/>
    <property type="evidence" value="ECO:0007669"/>
    <property type="project" value="UniProtKB-ARBA"/>
</dbReference>